<keyword evidence="4" id="KW-0010">Activator</keyword>
<evidence type="ECO:0000256" key="3">
    <source>
        <dbReference type="ARBA" id="ARBA00023125"/>
    </source>
</evidence>
<organism evidence="7">
    <name type="scientific">Demequina capsici</name>
    <dbReference type="NCBI Taxonomy" id="3075620"/>
    <lineage>
        <taxon>Bacteria</taxon>
        <taxon>Bacillati</taxon>
        <taxon>Actinomycetota</taxon>
        <taxon>Actinomycetes</taxon>
        <taxon>Micrococcales</taxon>
        <taxon>Demequinaceae</taxon>
        <taxon>Demequina</taxon>
    </lineage>
</organism>
<dbReference type="GO" id="GO:0003700">
    <property type="term" value="F:DNA-binding transcription factor activity"/>
    <property type="evidence" value="ECO:0007669"/>
    <property type="project" value="InterPro"/>
</dbReference>
<dbReference type="Proteomes" id="UP001303408">
    <property type="component" value="Chromosome"/>
</dbReference>
<evidence type="ECO:0000256" key="2">
    <source>
        <dbReference type="ARBA" id="ARBA00023015"/>
    </source>
</evidence>
<dbReference type="InterPro" id="IPR050176">
    <property type="entry name" value="LTTR"/>
</dbReference>
<dbReference type="SUPFAM" id="SSF46785">
    <property type="entry name" value="Winged helix' DNA-binding domain"/>
    <property type="match status" value="1"/>
</dbReference>
<sequence>MQIPADLAQTLATTVDEGSLDAAARALHITQPAVSQRLRTLERLTGQVLLVRSRPVRPTPAGEVVVRYARQIAQLDAEASASLGLEGASRPVLSIGVNADSLATWFLTPLARLAQRHGVIFDLHRDDEGRTADLLVNGTVAAAVTTRHDPVPGCTVTRLGTESYRAVASADFARRWFPSGVTAEALASAPLVDVDSEDQLQTRYLEARGVDPALPPRHRIPTTPDFARAIEMGIAWGLMPQAQRESAAGIVDLGGPDITVDLYWQQWRVRSGLLDELTEEVTAEARRALLA</sequence>
<dbReference type="NCBIfam" id="TIGR03298">
    <property type="entry name" value="argP"/>
    <property type="match status" value="1"/>
</dbReference>
<feature type="domain" description="HTH lysR-type" evidence="6">
    <location>
        <begin position="3"/>
        <end position="59"/>
    </location>
</feature>
<dbReference type="PANTHER" id="PTHR30579">
    <property type="entry name" value="TRANSCRIPTIONAL REGULATOR"/>
    <property type="match status" value="1"/>
</dbReference>
<dbReference type="NCBIfam" id="NF002964">
    <property type="entry name" value="PRK03635.1"/>
    <property type="match status" value="1"/>
</dbReference>
<dbReference type="PRINTS" id="PR00039">
    <property type="entry name" value="HTHLYSR"/>
</dbReference>
<reference evidence="7" key="1">
    <citation type="submission" date="2023-09" db="EMBL/GenBank/DDBJ databases">
        <title>Demequina sp. a novel bacteria isolated from Capsicum annuum.</title>
        <authorList>
            <person name="Humaira Z."/>
            <person name="Lee J."/>
            <person name="Cho D."/>
        </authorList>
    </citation>
    <scope>NUCLEOTIDE SEQUENCE</scope>
    <source>
        <strain evidence="7">PMTSA13</strain>
    </source>
</reference>
<keyword evidence="3" id="KW-0238">DNA-binding</keyword>
<evidence type="ECO:0000313" key="7">
    <source>
        <dbReference type="EMBL" id="WNM26167.1"/>
    </source>
</evidence>
<evidence type="ECO:0000256" key="5">
    <source>
        <dbReference type="ARBA" id="ARBA00023163"/>
    </source>
</evidence>
<evidence type="ECO:0000256" key="1">
    <source>
        <dbReference type="ARBA" id="ARBA00009437"/>
    </source>
</evidence>
<evidence type="ECO:0000256" key="4">
    <source>
        <dbReference type="ARBA" id="ARBA00023159"/>
    </source>
</evidence>
<dbReference type="InterPro" id="IPR036388">
    <property type="entry name" value="WH-like_DNA-bd_sf"/>
</dbReference>
<name>A0AA96FA57_9MICO</name>
<comment type="similarity">
    <text evidence="1">Belongs to the LysR transcriptional regulatory family.</text>
</comment>
<dbReference type="RefSeq" id="WP_313541748.1">
    <property type="nucleotide sequence ID" value="NZ_CP134880.1"/>
</dbReference>
<protein>
    <submittedName>
        <fullName evidence="7">LysR family transcriptional regulator ArgP</fullName>
    </submittedName>
</protein>
<gene>
    <name evidence="7" type="ORF">RN607_08135</name>
</gene>
<dbReference type="Gene3D" id="3.40.190.290">
    <property type="match status" value="1"/>
</dbReference>
<dbReference type="InterPro" id="IPR005119">
    <property type="entry name" value="LysR_subst-bd"/>
</dbReference>
<dbReference type="SUPFAM" id="SSF53850">
    <property type="entry name" value="Periplasmic binding protein-like II"/>
    <property type="match status" value="1"/>
</dbReference>
<dbReference type="Pfam" id="PF00126">
    <property type="entry name" value="HTH_1"/>
    <property type="match status" value="1"/>
</dbReference>
<proteinExistence type="inferred from homology"/>
<evidence type="ECO:0000259" key="6">
    <source>
        <dbReference type="PROSITE" id="PS50931"/>
    </source>
</evidence>
<keyword evidence="2" id="KW-0805">Transcription regulation</keyword>
<keyword evidence="5" id="KW-0804">Transcription</keyword>
<dbReference type="InterPro" id="IPR000847">
    <property type="entry name" value="LysR_HTH_N"/>
</dbReference>
<dbReference type="Pfam" id="PF03466">
    <property type="entry name" value="LysR_substrate"/>
    <property type="match status" value="1"/>
</dbReference>
<dbReference type="Gene3D" id="1.10.10.10">
    <property type="entry name" value="Winged helix-like DNA-binding domain superfamily/Winged helix DNA-binding domain"/>
    <property type="match status" value="1"/>
</dbReference>
<dbReference type="PANTHER" id="PTHR30579:SF2">
    <property type="entry name" value="HTH-TYPE TRANSCRIPTIONAL REGULATOR ARGP"/>
    <property type="match status" value="1"/>
</dbReference>
<dbReference type="KEGG" id="dcp:RN607_08135"/>
<dbReference type="InterPro" id="IPR017685">
    <property type="entry name" value="ArgP"/>
</dbReference>
<dbReference type="GO" id="GO:0003677">
    <property type="term" value="F:DNA binding"/>
    <property type="evidence" value="ECO:0007669"/>
    <property type="project" value="UniProtKB-KW"/>
</dbReference>
<dbReference type="EMBL" id="CP134880">
    <property type="protein sequence ID" value="WNM26167.1"/>
    <property type="molecule type" value="Genomic_DNA"/>
</dbReference>
<dbReference type="InterPro" id="IPR036390">
    <property type="entry name" value="WH_DNA-bd_sf"/>
</dbReference>
<dbReference type="AlphaFoldDB" id="A0AA96FA57"/>
<accession>A0AA96FA57</accession>
<dbReference type="PROSITE" id="PS50931">
    <property type="entry name" value="HTH_LYSR"/>
    <property type="match status" value="1"/>
</dbReference>